<dbReference type="EMBL" id="JBITMB010000001">
    <property type="protein sequence ID" value="MFI7438876.1"/>
    <property type="molecule type" value="Genomic_DNA"/>
</dbReference>
<sequence>MTGAPGDTPAPTPARTGHGAPTPAPQTAEDGAPGPAPASGVASAPADGGVSASAGGGVSAPAGSARVATRAERTLTLAQLANSVGDGAYLVTSALYFSHVVGLSAAQIGFGLTLGWAVGAFAGVPLGHLADRRGPRGVAVLLAVVTATAVGSFVCVRSFGVFVVVACLYGAAQTGLSAARQALLAALVEPARRTRVRAALQSTLNGGLAAGAGLGGLALHVGTREAYLTVFAVDVAGFLLAGLVLLRLPALTPAPVASGPRLAVLRDRPYALVTLINTVLLCYMPLLSVVVPLWITLRTPAPAWLVSVLFLVNTAGVLAFQVRVARRVRGLADAARSVRRAGALMLLACVVFALSAAGVPAWLAGAVIVAAVVPQVLAEMLLAAGSWEISFGLAPEGRQGQYQGFFGSGTAVARALGPALLTTVIIGWGAAGWLVVGVVFLAAGAAMAPAVRWARPT</sequence>
<feature type="transmembrane region" description="Helical" evidence="8">
    <location>
        <begin position="425"/>
        <end position="451"/>
    </location>
</feature>
<evidence type="ECO:0000256" key="5">
    <source>
        <dbReference type="ARBA" id="ARBA00022989"/>
    </source>
</evidence>
<name>A0ABW7ZWH2_9ACTN</name>
<dbReference type="RefSeq" id="WP_397018421.1">
    <property type="nucleotide sequence ID" value="NZ_JBITMB010000001.1"/>
</dbReference>
<evidence type="ECO:0000256" key="7">
    <source>
        <dbReference type="SAM" id="MobiDB-lite"/>
    </source>
</evidence>
<evidence type="ECO:0000256" key="1">
    <source>
        <dbReference type="ARBA" id="ARBA00004651"/>
    </source>
</evidence>
<evidence type="ECO:0000256" key="6">
    <source>
        <dbReference type="ARBA" id="ARBA00023136"/>
    </source>
</evidence>
<evidence type="ECO:0000256" key="4">
    <source>
        <dbReference type="ARBA" id="ARBA00022692"/>
    </source>
</evidence>
<evidence type="ECO:0000256" key="8">
    <source>
        <dbReference type="SAM" id="Phobius"/>
    </source>
</evidence>
<dbReference type="Proteomes" id="UP001612928">
    <property type="component" value="Unassembled WGS sequence"/>
</dbReference>
<dbReference type="PANTHER" id="PTHR23517:SF2">
    <property type="entry name" value="MULTIDRUG RESISTANCE PROTEIN MDTH"/>
    <property type="match status" value="1"/>
</dbReference>
<feature type="transmembrane region" description="Helical" evidence="8">
    <location>
        <begin position="343"/>
        <end position="373"/>
    </location>
</feature>
<reference evidence="9 10" key="1">
    <citation type="submission" date="2024-10" db="EMBL/GenBank/DDBJ databases">
        <title>The Natural Products Discovery Center: Release of the First 8490 Sequenced Strains for Exploring Actinobacteria Biosynthetic Diversity.</title>
        <authorList>
            <person name="Kalkreuter E."/>
            <person name="Kautsar S.A."/>
            <person name="Yang D."/>
            <person name="Bader C.D."/>
            <person name="Teijaro C.N."/>
            <person name="Fluegel L."/>
            <person name="Davis C.M."/>
            <person name="Simpson J.R."/>
            <person name="Lauterbach L."/>
            <person name="Steele A.D."/>
            <person name="Gui C."/>
            <person name="Meng S."/>
            <person name="Li G."/>
            <person name="Viehrig K."/>
            <person name="Ye F."/>
            <person name="Su P."/>
            <person name="Kiefer A.F."/>
            <person name="Nichols A."/>
            <person name="Cepeda A.J."/>
            <person name="Yan W."/>
            <person name="Fan B."/>
            <person name="Jiang Y."/>
            <person name="Adhikari A."/>
            <person name="Zheng C.-J."/>
            <person name="Schuster L."/>
            <person name="Cowan T.M."/>
            <person name="Smanski M.J."/>
            <person name="Chevrette M.G."/>
            <person name="De Carvalho L.P.S."/>
            <person name="Shen B."/>
        </authorList>
    </citation>
    <scope>NUCLEOTIDE SEQUENCE [LARGE SCALE GENOMIC DNA]</scope>
    <source>
        <strain evidence="9 10">NPDC049503</strain>
    </source>
</reference>
<keyword evidence="4 8" id="KW-0812">Transmembrane</keyword>
<dbReference type="Gene3D" id="1.20.1250.20">
    <property type="entry name" value="MFS general substrate transporter like domains"/>
    <property type="match status" value="1"/>
</dbReference>
<keyword evidence="3" id="KW-1003">Cell membrane</keyword>
<keyword evidence="2" id="KW-0813">Transport</keyword>
<keyword evidence="5 8" id="KW-1133">Transmembrane helix</keyword>
<comment type="caution">
    <text evidence="9">The sequence shown here is derived from an EMBL/GenBank/DDBJ whole genome shotgun (WGS) entry which is preliminary data.</text>
</comment>
<feature type="transmembrane region" description="Helical" evidence="8">
    <location>
        <begin position="301"/>
        <end position="322"/>
    </location>
</feature>
<protein>
    <submittedName>
        <fullName evidence="9">MFS transporter</fullName>
    </submittedName>
</protein>
<dbReference type="PANTHER" id="PTHR23517">
    <property type="entry name" value="RESISTANCE PROTEIN MDTM, PUTATIVE-RELATED-RELATED"/>
    <property type="match status" value="1"/>
</dbReference>
<evidence type="ECO:0000256" key="3">
    <source>
        <dbReference type="ARBA" id="ARBA00022475"/>
    </source>
</evidence>
<feature type="transmembrane region" description="Helical" evidence="8">
    <location>
        <begin position="269"/>
        <end position="295"/>
    </location>
</feature>
<feature type="transmembrane region" description="Helical" evidence="8">
    <location>
        <begin position="105"/>
        <end position="126"/>
    </location>
</feature>
<evidence type="ECO:0000313" key="10">
    <source>
        <dbReference type="Proteomes" id="UP001612928"/>
    </source>
</evidence>
<dbReference type="SUPFAM" id="SSF103473">
    <property type="entry name" value="MFS general substrate transporter"/>
    <property type="match status" value="1"/>
</dbReference>
<feature type="transmembrane region" description="Helical" evidence="8">
    <location>
        <begin position="138"/>
        <end position="171"/>
    </location>
</feature>
<gene>
    <name evidence="9" type="ORF">ACIBP5_02800</name>
</gene>
<evidence type="ECO:0000256" key="2">
    <source>
        <dbReference type="ARBA" id="ARBA00022448"/>
    </source>
</evidence>
<feature type="region of interest" description="Disordered" evidence="7">
    <location>
        <begin position="1"/>
        <end position="62"/>
    </location>
</feature>
<dbReference type="InterPro" id="IPR036259">
    <property type="entry name" value="MFS_trans_sf"/>
</dbReference>
<feature type="transmembrane region" description="Helical" evidence="8">
    <location>
        <begin position="226"/>
        <end position="248"/>
    </location>
</feature>
<feature type="compositionally biased region" description="Low complexity" evidence="7">
    <location>
        <begin position="30"/>
        <end position="62"/>
    </location>
</feature>
<dbReference type="InterPro" id="IPR011701">
    <property type="entry name" value="MFS"/>
</dbReference>
<proteinExistence type="predicted"/>
<dbReference type="InterPro" id="IPR050171">
    <property type="entry name" value="MFS_Transporters"/>
</dbReference>
<dbReference type="Pfam" id="PF07690">
    <property type="entry name" value="MFS_1"/>
    <property type="match status" value="1"/>
</dbReference>
<accession>A0ABW7ZWH2</accession>
<keyword evidence="10" id="KW-1185">Reference proteome</keyword>
<keyword evidence="6 8" id="KW-0472">Membrane</keyword>
<evidence type="ECO:0000313" key="9">
    <source>
        <dbReference type="EMBL" id="MFI7438876.1"/>
    </source>
</evidence>
<comment type="subcellular location">
    <subcellularLocation>
        <location evidence="1">Cell membrane</location>
        <topology evidence="1">Multi-pass membrane protein</topology>
    </subcellularLocation>
</comment>
<organism evidence="9 10">
    <name type="scientific">Nonomuraea indica</name>
    <dbReference type="NCBI Taxonomy" id="1581193"/>
    <lineage>
        <taxon>Bacteria</taxon>
        <taxon>Bacillati</taxon>
        <taxon>Actinomycetota</taxon>
        <taxon>Actinomycetes</taxon>
        <taxon>Streptosporangiales</taxon>
        <taxon>Streptosporangiaceae</taxon>
        <taxon>Nonomuraea</taxon>
    </lineage>
</organism>
<feature type="compositionally biased region" description="Low complexity" evidence="7">
    <location>
        <begin position="1"/>
        <end position="17"/>
    </location>
</feature>